<protein>
    <submittedName>
        <fullName evidence="1">Uncharacterized protein</fullName>
    </submittedName>
</protein>
<gene>
    <name evidence="1" type="ORF">BALG_02002</name>
</gene>
<proteinExistence type="predicted"/>
<reference evidence="1" key="1">
    <citation type="submission" date="2009-01" db="EMBL/GenBank/DDBJ databases">
        <title>The Genome Sequence of Brucella pinnipedialis M292/94/1.</title>
        <authorList>
            <consortium name="The Broad Institute Genome Sequencing Platform"/>
            <person name="Ward D."/>
            <person name="Young S.K."/>
            <person name="Kodira C.D."/>
            <person name="Zeng Q."/>
            <person name="Koehrsen M."/>
            <person name="Alvarado L."/>
            <person name="Berlin A."/>
            <person name="Borenstein D."/>
            <person name="Chen Z."/>
            <person name="Engels R."/>
            <person name="Freedman E."/>
            <person name="Gellesch M."/>
            <person name="Goldberg J."/>
            <person name="Griggs A."/>
            <person name="Gujja S."/>
            <person name="Heiman D."/>
            <person name="Hepburn T."/>
            <person name="Howarth C."/>
            <person name="Jen D."/>
            <person name="Larson L."/>
            <person name="Lewis B."/>
            <person name="Mehta T."/>
            <person name="Park D."/>
            <person name="Pearson M."/>
            <person name="Roberts A."/>
            <person name="Saif S."/>
            <person name="Shea T."/>
            <person name="Shenoy N."/>
            <person name="Sisk P."/>
            <person name="Stolte C."/>
            <person name="Sykes S."/>
            <person name="Walk T."/>
            <person name="White J."/>
            <person name="Yandava C."/>
            <person name="Whatmore A.M."/>
            <person name="Perrett L.L."/>
            <person name="O'Callaghan D."/>
            <person name="Nusbaum C."/>
            <person name="Galagan J."/>
            <person name="Birren B."/>
        </authorList>
    </citation>
    <scope>NUCLEOTIDE SEQUENCE [LARGE SCALE GENOMIC DNA]</scope>
    <source>
        <strain evidence="1">M292/94/1</strain>
    </source>
</reference>
<sequence>MQAAIARRAAKHDAAHPRQYCPQHLSLYRQRLQTIQSAYGHRLDRTVKITLQGSH</sequence>
<dbReference type="HOGENOM" id="CLU_3023071_0_0_5"/>
<accession>A0A0E1WXC6</accession>
<organism evidence="1">
    <name type="scientific">Brucella pinnipedialis M292/94/1</name>
    <dbReference type="NCBI Taxonomy" id="520462"/>
    <lineage>
        <taxon>Bacteria</taxon>
        <taxon>Pseudomonadati</taxon>
        <taxon>Pseudomonadota</taxon>
        <taxon>Alphaproteobacteria</taxon>
        <taxon>Hyphomicrobiales</taxon>
        <taxon>Brucellaceae</taxon>
        <taxon>Brucella/Ochrobactrum group</taxon>
        <taxon>Brucella</taxon>
    </lineage>
</organism>
<evidence type="ECO:0000313" key="1">
    <source>
        <dbReference type="EMBL" id="EEZ28649.1"/>
    </source>
</evidence>
<dbReference type="AlphaFoldDB" id="A0A0E1WXC6"/>
<name>A0A0E1WXC6_9HYPH</name>
<dbReference type="Proteomes" id="UP000004659">
    <property type="component" value="Unassembled WGS sequence"/>
</dbReference>
<dbReference type="EMBL" id="EQ999534">
    <property type="protein sequence ID" value="EEZ28649.1"/>
    <property type="molecule type" value="Genomic_DNA"/>
</dbReference>